<dbReference type="PROSITE" id="PS50889">
    <property type="entry name" value="S4"/>
    <property type="match status" value="1"/>
</dbReference>
<comment type="similarity">
    <text evidence="2">Belongs to the pseudouridine synthase RluA family.</text>
</comment>
<gene>
    <name evidence="12" type="primary">rluD/coaE</name>
    <name evidence="7" type="synonym">coaE</name>
    <name evidence="12" type="ORF">DSM19430T_23480</name>
</gene>
<dbReference type="Gene3D" id="3.30.2350.10">
    <property type="entry name" value="Pseudouridine synthase"/>
    <property type="match status" value="1"/>
</dbReference>
<evidence type="ECO:0000256" key="3">
    <source>
        <dbReference type="ARBA" id="ARBA00022741"/>
    </source>
</evidence>
<keyword evidence="4 7" id="KW-0067">ATP-binding</keyword>
<evidence type="ECO:0000313" key="12">
    <source>
        <dbReference type="EMBL" id="GFM37664.1"/>
    </source>
</evidence>
<evidence type="ECO:0000313" key="13">
    <source>
        <dbReference type="Proteomes" id="UP000503820"/>
    </source>
</evidence>
<evidence type="ECO:0000256" key="9">
    <source>
        <dbReference type="PIRSR" id="PIRSR606225-1"/>
    </source>
</evidence>
<comment type="catalytic activity">
    <reaction evidence="7">
        <text>3'-dephospho-CoA + ATP = ADP + CoA + H(+)</text>
        <dbReference type="Rhea" id="RHEA:18245"/>
        <dbReference type="ChEBI" id="CHEBI:15378"/>
        <dbReference type="ChEBI" id="CHEBI:30616"/>
        <dbReference type="ChEBI" id="CHEBI:57287"/>
        <dbReference type="ChEBI" id="CHEBI:57328"/>
        <dbReference type="ChEBI" id="CHEBI:456216"/>
        <dbReference type="EC" id="2.7.1.24"/>
    </reaction>
</comment>
<organism evidence="12 13">
    <name type="scientific">Desulfovibrio psychrotolerans</name>
    <dbReference type="NCBI Taxonomy" id="415242"/>
    <lineage>
        <taxon>Bacteria</taxon>
        <taxon>Pseudomonadati</taxon>
        <taxon>Thermodesulfobacteriota</taxon>
        <taxon>Desulfovibrionia</taxon>
        <taxon>Desulfovibrionales</taxon>
        <taxon>Desulfovibrionaceae</taxon>
        <taxon>Desulfovibrio</taxon>
    </lineage>
</organism>
<dbReference type="InterPro" id="IPR036986">
    <property type="entry name" value="S4_RNA-bd_sf"/>
</dbReference>
<evidence type="ECO:0000256" key="7">
    <source>
        <dbReference type="HAMAP-Rule" id="MF_00376"/>
    </source>
</evidence>
<dbReference type="InterPro" id="IPR050188">
    <property type="entry name" value="RluA_PseudoU_synthase"/>
</dbReference>
<evidence type="ECO:0000256" key="2">
    <source>
        <dbReference type="ARBA" id="ARBA00010876"/>
    </source>
</evidence>
<dbReference type="InterPro" id="IPR006225">
    <property type="entry name" value="PsdUridine_synth_RluC/D"/>
</dbReference>
<evidence type="ECO:0000256" key="1">
    <source>
        <dbReference type="ARBA" id="ARBA00009018"/>
    </source>
</evidence>
<dbReference type="InterPro" id="IPR002942">
    <property type="entry name" value="S4_RNA-bd"/>
</dbReference>
<comment type="pathway">
    <text evidence="7">Cofactor biosynthesis; coenzyme A biosynthesis; CoA from (R)-pantothenate: step 5/5.</text>
</comment>
<dbReference type="GO" id="GO:0015937">
    <property type="term" value="P:coenzyme A biosynthetic process"/>
    <property type="evidence" value="ECO:0007669"/>
    <property type="project" value="UniProtKB-UniRule"/>
</dbReference>
<keyword evidence="6" id="KW-0413">Isomerase</keyword>
<dbReference type="SMART" id="SM00363">
    <property type="entry name" value="S4"/>
    <property type="match status" value="1"/>
</dbReference>
<evidence type="ECO:0000256" key="5">
    <source>
        <dbReference type="ARBA" id="ARBA00022993"/>
    </source>
</evidence>
<dbReference type="GO" id="GO:0005737">
    <property type="term" value="C:cytoplasm"/>
    <property type="evidence" value="ECO:0007669"/>
    <property type="project" value="UniProtKB-SubCell"/>
</dbReference>
<dbReference type="NCBIfam" id="TIGR00005">
    <property type="entry name" value="rluA_subfam"/>
    <property type="match status" value="1"/>
</dbReference>
<dbReference type="Gene3D" id="3.40.50.300">
    <property type="entry name" value="P-loop containing nucleotide triphosphate hydrolases"/>
    <property type="match status" value="1"/>
</dbReference>
<dbReference type="CDD" id="cd02869">
    <property type="entry name" value="PseudoU_synth_RluA_like"/>
    <property type="match status" value="1"/>
</dbReference>
<evidence type="ECO:0000256" key="8">
    <source>
        <dbReference type="NCBIfam" id="TIGR00152"/>
    </source>
</evidence>
<dbReference type="PROSITE" id="PS01129">
    <property type="entry name" value="PSI_RLU"/>
    <property type="match status" value="1"/>
</dbReference>
<dbReference type="GO" id="GO:0003723">
    <property type="term" value="F:RNA binding"/>
    <property type="evidence" value="ECO:0007669"/>
    <property type="project" value="UniProtKB-KW"/>
</dbReference>
<protein>
    <recommendedName>
        <fullName evidence="7 8">Dephospho-CoA kinase</fullName>
        <ecNumber evidence="7 8">2.7.1.24</ecNumber>
    </recommendedName>
    <alternativeName>
        <fullName evidence="7">Dephosphocoenzyme A kinase</fullName>
    </alternativeName>
</protein>
<comment type="function">
    <text evidence="7">Catalyzes the phosphorylation of the 3'-hydroxyl group of dephosphocoenzyme A to form coenzyme A.</text>
</comment>
<dbReference type="CDD" id="cd00165">
    <property type="entry name" value="S4"/>
    <property type="match status" value="1"/>
</dbReference>
<evidence type="ECO:0000256" key="6">
    <source>
        <dbReference type="ARBA" id="ARBA00023235"/>
    </source>
</evidence>
<keyword evidence="3 7" id="KW-0547">Nucleotide-binding</keyword>
<dbReference type="HAMAP" id="MF_00376">
    <property type="entry name" value="Dephospho_CoA_kinase"/>
    <property type="match status" value="1"/>
</dbReference>
<dbReference type="InterPro" id="IPR027417">
    <property type="entry name" value="P-loop_NTPase"/>
</dbReference>
<keyword evidence="7" id="KW-0963">Cytoplasm</keyword>
<comment type="similarity">
    <text evidence="1 7">Belongs to the CoaE family.</text>
</comment>
<comment type="subcellular location">
    <subcellularLocation>
        <location evidence="7">Cytoplasm</location>
    </subcellularLocation>
</comment>
<dbReference type="Gene3D" id="3.10.290.10">
    <property type="entry name" value="RNA-binding S4 domain"/>
    <property type="match status" value="1"/>
</dbReference>
<dbReference type="GO" id="GO:0000455">
    <property type="term" value="P:enzyme-directed rRNA pseudouridine synthesis"/>
    <property type="evidence" value="ECO:0007669"/>
    <property type="project" value="TreeGrafter"/>
</dbReference>
<keyword evidence="7" id="KW-0808">Transferase</keyword>
<proteinExistence type="inferred from homology"/>
<evidence type="ECO:0000256" key="10">
    <source>
        <dbReference type="PROSITE-ProRule" id="PRU00182"/>
    </source>
</evidence>
<dbReference type="PANTHER" id="PTHR21600:SF87">
    <property type="entry name" value="RNA PSEUDOURIDYLATE SYNTHASE DOMAIN-CONTAINING PROTEIN 1"/>
    <property type="match status" value="1"/>
</dbReference>
<comment type="caution">
    <text evidence="12">The sequence shown here is derived from an EMBL/GenBank/DDBJ whole genome shotgun (WGS) entry which is preliminary data.</text>
</comment>
<dbReference type="InterPro" id="IPR001977">
    <property type="entry name" value="Depp_CoAkinase"/>
</dbReference>
<dbReference type="AlphaFoldDB" id="A0A7J0BXE5"/>
<sequence length="538" mass="59199">MPPPETESGFSLTVPREAHGARLDLFLSETLQSRALSRERIKRAIREGDVLVNSGRCTKPNTKVAHGMRIQVLLNPEPSSLVAEDSPIRVLYSDEHLVVLDKQPGLTVHPCPSCPSGTLVHRLLHHFPELAQQEGFRPGIVHRLDKDTSGIIVVALTEESRLALSHAFAERDTYKEYLALTHGVPSPDSGTVDAPVGRHPTYKVKMAVVPPEQGGRNARSDYRVLHADKAAGYALVAVRIHTGRTHQIRVHMSHLGHPLWGDATYGGSAPKDSPAARLANRQMLHAWRLHFTHPVTGEQMRFFCPPPQDFSALAIALASRMQRVVLTGMPGCGKSSLLRLMEEAGYPVWTADGIVHTLYSPGGDGWRFLRGRYGDRFAPADGAVDRRALFDAMRESASVRKEVEACVHPLVRHDLHTFWAAHAQDPAAVAEVPLFLESGWREDADILVGVRCPRETRATRLTAGRGWDGDMLAVMESWQWAEDDKMAACDIVVDNGGTPEALASNAHILAESLEKRRNAARNAMAERLASLWETAPPA</sequence>
<dbReference type="Pfam" id="PF01479">
    <property type="entry name" value="S4"/>
    <property type="match status" value="1"/>
</dbReference>
<keyword evidence="10" id="KW-0694">RNA-binding</keyword>
<keyword evidence="13" id="KW-1185">Reference proteome</keyword>
<reference evidence="12 13" key="1">
    <citation type="submission" date="2020-05" db="EMBL/GenBank/DDBJ databases">
        <title>Draft genome sequence of Desulfovibrio psychrotolerans JS1T.</title>
        <authorList>
            <person name="Ueno A."/>
            <person name="Tamazawa S."/>
            <person name="Tamamura S."/>
            <person name="Murakami T."/>
            <person name="Kiyama T."/>
            <person name="Inomata H."/>
            <person name="Amano Y."/>
            <person name="Miyakawa K."/>
            <person name="Tamaki H."/>
            <person name="Naganuma T."/>
            <person name="Kaneko K."/>
        </authorList>
    </citation>
    <scope>NUCLEOTIDE SEQUENCE [LARGE SCALE GENOMIC DNA]</scope>
    <source>
        <strain evidence="12 13">JS1</strain>
    </source>
</reference>
<dbReference type="PANTHER" id="PTHR21600">
    <property type="entry name" value="MITOCHONDRIAL RNA PSEUDOURIDINE SYNTHASE"/>
    <property type="match status" value="1"/>
</dbReference>
<evidence type="ECO:0000259" key="11">
    <source>
        <dbReference type="SMART" id="SM00363"/>
    </source>
</evidence>
<dbReference type="SUPFAM" id="SSF55120">
    <property type="entry name" value="Pseudouridine synthase"/>
    <property type="match status" value="1"/>
</dbReference>
<feature type="binding site" evidence="7">
    <location>
        <begin position="331"/>
        <end position="336"/>
    </location>
    <ligand>
        <name>ATP</name>
        <dbReference type="ChEBI" id="CHEBI:30616"/>
    </ligand>
</feature>
<dbReference type="Pfam" id="PF01121">
    <property type="entry name" value="CoaE"/>
    <property type="match status" value="1"/>
</dbReference>
<dbReference type="SUPFAM" id="SSF52540">
    <property type="entry name" value="P-loop containing nucleoside triphosphate hydrolases"/>
    <property type="match status" value="1"/>
</dbReference>
<keyword evidence="5 7" id="KW-0173">Coenzyme A biosynthesis</keyword>
<accession>A0A7J0BXE5</accession>
<dbReference type="SUPFAM" id="SSF55174">
    <property type="entry name" value="Alpha-L RNA-binding motif"/>
    <property type="match status" value="1"/>
</dbReference>
<dbReference type="UniPathway" id="UPA00241">
    <property type="reaction ID" value="UER00356"/>
</dbReference>
<dbReference type="GO" id="GO:0004140">
    <property type="term" value="F:dephospho-CoA kinase activity"/>
    <property type="evidence" value="ECO:0007669"/>
    <property type="project" value="UniProtKB-UniRule"/>
</dbReference>
<feature type="domain" description="RNA-binding S4" evidence="11">
    <location>
        <begin position="21"/>
        <end position="87"/>
    </location>
</feature>
<dbReference type="Proteomes" id="UP000503820">
    <property type="component" value="Unassembled WGS sequence"/>
</dbReference>
<dbReference type="RefSeq" id="WP_243451359.1">
    <property type="nucleotide sequence ID" value="NZ_BLVP01000008.1"/>
</dbReference>
<keyword evidence="7 12" id="KW-0418">Kinase</keyword>
<name>A0A7J0BXE5_9BACT</name>
<dbReference type="InterPro" id="IPR006224">
    <property type="entry name" value="PsdUridine_synth_RluA-like_CS"/>
</dbReference>
<dbReference type="PROSITE" id="PS51219">
    <property type="entry name" value="DPCK"/>
    <property type="match status" value="1"/>
</dbReference>
<feature type="active site" evidence="9">
    <location>
        <position position="145"/>
    </location>
</feature>
<dbReference type="EC" id="2.7.1.24" evidence="7 8"/>
<dbReference type="NCBIfam" id="TIGR00152">
    <property type="entry name" value="dephospho-CoA kinase"/>
    <property type="match status" value="1"/>
</dbReference>
<dbReference type="EMBL" id="BLVP01000008">
    <property type="protein sequence ID" value="GFM37664.1"/>
    <property type="molecule type" value="Genomic_DNA"/>
</dbReference>
<dbReference type="GO" id="GO:0005524">
    <property type="term" value="F:ATP binding"/>
    <property type="evidence" value="ECO:0007669"/>
    <property type="project" value="UniProtKB-UniRule"/>
</dbReference>
<dbReference type="InterPro" id="IPR006145">
    <property type="entry name" value="PsdUridine_synth_RsuA/RluA"/>
</dbReference>
<dbReference type="Pfam" id="PF00849">
    <property type="entry name" value="PseudoU_synth_2"/>
    <property type="match status" value="1"/>
</dbReference>
<evidence type="ECO:0000256" key="4">
    <source>
        <dbReference type="ARBA" id="ARBA00022840"/>
    </source>
</evidence>
<dbReference type="CDD" id="cd02022">
    <property type="entry name" value="DPCK"/>
    <property type="match status" value="1"/>
</dbReference>
<dbReference type="GO" id="GO:0120159">
    <property type="term" value="F:rRNA pseudouridine synthase activity"/>
    <property type="evidence" value="ECO:0007669"/>
    <property type="project" value="UniProtKB-ARBA"/>
</dbReference>
<dbReference type="InterPro" id="IPR020103">
    <property type="entry name" value="PsdUridine_synth_cat_dom_sf"/>
</dbReference>